<dbReference type="Pfam" id="PF06305">
    <property type="entry name" value="LapA_dom"/>
    <property type="match status" value="1"/>
</dbReference>
<proteinExistence type="predicted"/>
<dbReference type="InterPro" id="IPR010445">
    <property type="entry name" value="LapA_dom"/>
</dbReference>
<organism evidence="7 8">
    <name type="scientific">Gallionella capsiferriformans (strain ES-2)</name>
    <name type="common">Gallionella ferruginea capsiferriformans (strain ES-2)</name>
    <dbReference type="NCBI Taxonomy" id="395494"/>
    <lineage>
        <taxon>Bacteria</taxon>
        <taxon>Pseudomonadati</taxon>
        <taxon>Pseudomonadota</taxon>
        <taxon>Betaproteobacteria</taxon>
        <taxon>Nitrosomonadales</taxon>
        <taxon>Gallionellaceae</taxon>
        <taxon>Gallionella</taxon>
    </lineage>
</organism>
<evidence type="ECO:0000313" key="8">
    <source>
        <dbReference type="Proteomes" id="UP000001235"/>
    </source>
</evidence>
<dbReference type="OrthoDB" id="7066519at2"/>
<keyword evidence="3 5" id="KW-1133">Transmembrane helix</keyword>
<keyword evidence="2 5" id="KW-0812">Transmembrane</keyword>
<protein>
    <recommendedName>
        <fullName evidence="6">Lipopolysaccharide assembly protein A domain-containing protein</fullName>
    </recommendedName>
</protein>
<dbReference type="eggNOG" id="COG5416">
    <property type="taxonomic scope" value="Bacteria"/>
</dbReference>
<reference evidence="7 8" key="1">
    <citation type="submission" date="2010-08" db="EMBL/GenBank/DDBJ databases">
        <title>Complete sequence of Gallionella capsiferriformans ES-2.</title>
        <authorList>
            <consortium name="US DOE Joint Genome Institute"/>
            <person name="Lucas S."/>
            <person name="Copeland A."/>
            <person name="Lapidus A."/>
            <person name="Cheng J.-F."/>
            <person name="Bruce D."/>
            <person name="Goodwin L."/>
            <person name="Pitluck S."/>
            <person name="Chertkov O."/>
            <person name="Davenport K.W."/>
            <person name="Detter J.C."/>
            <person name="Han C."/>
            <person name="Tapia R."/>
            <person name="Land M."/>
            <person name="Hauser L."/>
            <person name="Chang Y.-J."/>
            <person name="Jeffries C."/>
            <person name="Kyrpides N."/>
            <person name="Ivanova N."/>
            <person name="Mikhailova N."/>
            <person name="Shelobolina E.S."/>
            <person name="Picardal F."/>
            <person name="Roden E."/>
            <person name="Emerson D."/>
            <person name="Woyke T."/>
        </authorList>
    </citation>
    <scope>NUCLEOTIDE SEQUENCE [LARGE SCALE GENOMIC DNA]</scope>
    <source>
        <strain evidence="7 8">ES-2</strain>
    </source>
</reference>
<evidence type="ECO:0000256" key="5">
    <source>
        <dbReference type="SAM" id="Phobius"/>
    </source>
</evidence>
<evidence type="ECO:0000256" key="1">
    <source>
        <dbReference type="ARBA" id="ARBA00022475"/>
    </source>
</evidence>
<dbReference type="GO" id="GO:0005886">
    <property type="term" value="C:plasma membrane"/>
    <property type="evidence" value="ECO:0007669"/>
    <property type="project" value="InterPro"/>
</dbReference>
<dbReference type="HOGENOM" id="CLU_160072_1_3_4"/>
<dbReference type="KEGG" id="gca:Galf_1148"/>
<feature type="domain" description="Lipopolysaccharide assembly protein A" evidence="6">
    <location>
        <begin position="22"/>
        <end position="83"/>
    </location>
</feature>
<dbReference type="STRING" id="395494.Galf_1148"/>
<feature type="transmembrane region" description="Helical" evidence="5">
    <location>
        <begin position="40"/>
        <end position="65"/>
    </location>
</feature>
<keyword evidence="4 5" id="KW-0472">Membrane</keyword>
<dbReference type="Proteomes" id="UP000001235">
    <property type="component" value="Chromosome"/>
</dbReference>
<evidence type="ECO:0000256" key="4">
    <source>
        <dbReference type="ARBA" id="ARBA00023136"/>
    </source>
</evidence>
<gene>
    <name evidence="7" type="ordered locus">Galf_1148</name>
</gene>
<sequence>MRYISWLFQIFLFMVLLGFALKNSQPVTLHYFFGYLWQSTLVIVLLLFFAVGAALGILATLGIWFRQRRELLRLKREISDLKKLNSSSL</sequence>
<dbReference type="RefSeq" id="WP_013293115.1">
    <property type="nucleotide sequence ID" value="NC_014394.1"/>
</dbReference>
<evidence type="ECO:0000259" key="6">
    <source>
        <dbReference type="Pfam" id="PF06305"/>
    </source>
</evidence>
<keyword evidence="1" id="KW-1003">Cell membrane</keyword>
<name>D9SF79_GALCS</name>
<evidence type="ECO:0000313" key="7">
    <source>
        <dbReference type="EMBL" id="ADL55176.1"/>
    </source>
</evidence>
<keyword evidence="8" id="KW-1185">Reference proteome</keyword>
<accession>D9SF79</accession>
<dbReference type="EMBL" id="CP002159">
    <property type="protein sequence ID" value="ADL55176.1"/>
    <property type="molecule type" value="Genomic_DNA"/>
</dbReference>
<evidence type="ECO:0000256" key="2">
    <source>
        <dbReference type="ARBA" id="ARBA00022692"/>
    </source>
</evidence>
<evidence type="ECO:0000256" key="3">
    <source>
        <dbReference type="ARBA" id="ARBA00022989"/>
    </source>
</evidence>
<dbReference type="AlphaFoldDB" id="D9SF79"/>